<protein>
    <submittedName>
        <fullName evidence="2">Unannotated protein</fullName>
    </submittedName>
</protein>
<organism evidence="2">
    <name type="scientific">freshwater metagenome</name>
    <dbReference type="NCBI Taxonomy" id="449393"/>
    <lineage>
        <taxon>unclassified sequences</taxon>
        <taxon>metagenomes</taxon>
        <taxon>ecological metagenomes</taxon>
    </lineage>
</organism>
<dbReference type="AlphaFoldDB" id="A0A6J6VYP6"/>
<feature type="region of interest" description="Disordered" evidence="1">
    <location>
        <begin position="96"/>
        <end position="133"/>
    </location>
</feature>
<evidence type="ECO:0000256" key="1">
    <source>
        <dbReference type="SAM" id="MobiDB-lite"/>
    </source>
</evidence>
<dbReference type="EMBL" id="CAEZYR010000228">
    <property type="protein sequence ID" value="CAB4775933.1"/>
    <property type="molecule type" value="Genomic_DNA"/>
</dbReference>
<sequence length="147" mass="15772">MIDDVRARGVRMLLEQNGRLEYLEGGGVDDKIDDHVVHRERLGIGIVVEASRQHVAHPAPDEHRGVVASVGPHVVVAGVQTWQVGLGEQVGCLGGARHRPATSRSAPRASRSVMAASARARNASENTRRPSDMFAGNVTTWQLAGTQ</sequence>
<feature type="compositionally biased region" description="Low complexity" evidence="1">
    <location>
        <begin position="102"/>
        <end position="125"/>
    </location>
</feature>
<evidence type="ECO:0000313" key="2">
    <source>
        <dbReference type="EMBL" id="CAB4775933.1"/>
    </source>
</evidence>
<accession>A0A6J6VYP6</accession>
<gene>
    <name evidence="2" type="ORF">UFOPK2754_03363</name>
</gene>
<reference evidence="2" key="1">
    <citation type="submission" date="2020-05" db="EMBL/GenBank/DDBJ databases">
        <authorList>
            <person name="Chiriac C."/>
            <person name="Salcher M."/>
            <person name="Ghai R."/>
            <person name="Kavagutti S V."/>
        </authorList>
    </citation>
    <scope>NUCLEOTIDE SEQUENCE</scope>
</reference>
<name>A0A6J6VYP6_9ZZZZ</name>
<proteinExistence type="predicted"/>